<organism evidence="1 2">
    <name type="scientific">Sphingomonas endophytica</name>
    <dbReference type="NCBI Taxonomy" id="869719"/>
    <lineage>
        <taxon>Bacteria</taxon>
        <taxon>Pseudomonadati</taxon>
        <taxon>Pseudomonadota</taxon>
        <taxon>Alphaproteobacteria</taxon>
        <taxon>Sphingomonadales</taxon>
        <taxon>Sphingomonadaceae</taxon>
        <taxon>Sphingomonas</taxon>
    </lineage>
</organism>
<accession>A0A147HYK0</accession>
<name>A0A147HYK0_9SPHN</name>
<dbReference type="AlphaFoldDB" id="A0A147HYK0"/>
<dbReference type="EMBL" id="LDTB01000058">
    <property type="protein sequence ID" value="KTT69982.1"/>
    <property type="molecule type" value="Genomic_DNA"/>
</dbReference>
<evidence type="ECO:0000313" key="2">
    <source>
        <dbReference type="Proteomes" id="UP000074310"/>
    </source>
</evidence>
<dbReference type="OrthoDB" id="8778913at2"/>
<dbReference type="RefSeq" id="WP_058756437.1">
    <property type="nucleotide sequence ID" value="NZ_LDTB01000058.1"/>
</dbReference>
<reference evidence="1 2" key="1">
    <citation type="journal article" date="2016" name="Front. Microbiol.">
        <title>Genomic Resource of Rice Seed Associated Bacteria.</title>
        <authorList>
            <person name="Midha S."/>
            <person name="Bansal K."/>
            <person name="Sharma S."/>
            <person name="Kumar N."/>
            <person name="Patil P.P."/>
            <person name="Chaudhry V."/>
            <person name="Patil P.B."/>
        </authorList>
    </citation>
    <scope>NUCLEOTIDE SEQUENCE [LARGE SCALE GENOMIC DNA]</scope>
    <source>
        <strain evidence="1 2">NS334</strain>
    </source>
</reference>
<gene>
    <name evidence="1" type="ORF">NS334_13270</name>
</gene>
<proteinExistence type="predicted"/>
<evidence type="ECO:0000313" key="1">
    <source>
        <dbReference type="EMBL" id="KTT69982.1"/>
    </source>
</evidence>
<protein>
    <submittedName>
        <fullName evidence="1">Uncharacterized protein</fullName>
    </submittedName>
</protein>
<dbReference type="Proteomes" id="UP000074310">
    <property type="component" value="Unassembled WGS sequence"/>
</dbReference>
<keyword evidence="2" id="KW-1185">Reference proteome</keyword>
<comment type="caution">
    <text evidence="1">The sequence shown here is derived from an EMBL/GenBank/DDBJ whole genome shotgun (WGS) entry which is preliminary data.</text>
</comment>
<sequence>MPRLIDPGTDPAITLDALVETLEQEHWDPRDEDSFAAMGPWLARLGRNRRFLSDLAIVELERRFAGQQDSAYGAQVLMLRPPGTRYALRANFWPAREDAVVKAGGTAPFFYDLPHDHNFSFLTVGYLGPGYWSDYYLFDDAVVGVPGEPAHLIFDQRARLDPGKLMLYRAHRDVHVQLPPDQFSVSLNILGATPAQAWRTQYRFDVATDTVTQAMTTTASEALVTLATRLGGDAGVGLAAELARRHPHPRMRATALTALAGALAPTSLHEAAERAMDDASPLVAHAARTLLARIVSISDGDVRR</sequence>
<dbReference type="PATRIC" id="fig|869719.3.peg.2645"/>